<keyword evidence="7 10" id="KW-0808">Transferase</keyword>
<proteinExistence type="inferred from homology"/>
<gene>
    <name evidence="10 11" type="primary">cobT</name>
    <name evidence="11" type="ORF">OKW52_10660</name>
</gene>
<evidence type="ECO:0000256" key="7">
    <source>
        <dbReference type="ARBA" id="ARBA00022679"/>
    </source>
</evidence>
<dbReference type="InterPro" id="IPR003200">
    <property type="entry name" value="Nict_dMeBzImd_PRibTrfase"/>
</dbReference>
<comment type="caution">
    <text evidence="11">The sequence shown here is derived from an EMBL/GenBank/DDBJ whole genome shotgun (WGS) entry which is preliminary data.</text>
</comment>
<evidence type="ECO:0000256" key="1">
    <source>
        <dbReference type="ARBA" id="ARBA00005049"/>
    </source>
</evidence>
<dbReference type="CDD" id="cd02439">
    <property type="entry name" value="DMB-PRT_CobT"/>
    <property type="match status" value="1"/>
</dbReference>
<evidence type="ECO:0000256" key="2">
    <source>
        <dbReference type="ARBA" id="ARBA00007110"/>
    </source>
</evidence>
<comment type="function">
    <text evidence="10">Catalyzes the synthesis of alpha-ribazole-5'-phosphate from nicotinate mononucleotide (NAMN) and 5,6-dimethylbenzimidazole (DMB).</text>
</comment>
<evidence type="ECO:0000313" key="12">
    <source>
        <dbReference type="Proteomes" id="UP001208938"/>
    </source>
</evidence>
<dbReference type="PANTHER" id="PTHR43463">
    <property type="entry name" value="NICOTINATE-NUCLEOTIDE--DIMETHYLBENZIMIDAZOLE PHOSPHORIBOSYLTRANSFERASE"/>
    <property type="match status" value="1"/>
</dbReference>
<evidence type="ECO:0000256" key="4">
    <source>
        <dbReference type="ARBA" id="ARBA00015486"/>
    </source>
</evidence>
<dbReference type="InterPro" id="IPR023195">
    <property type="entry name" value="Nict_dMeBzImd_PRibTrfase_N"/>
</dbReference>
<comment type="pathway">
    <text evidence="1 10">Nucleoside biosynthesis; alpha-ribazole biosynthesis; alpha-ribazole from 5,6-dimethylbenzimidazole: step 1/2.</text>
</comment>
<dbReference type="SUPFAM" id="SSF52733">
    <property type="entry name" value="Nicotinate mononucleotide:5,6-dimethylbenzimidazole phosphoribosyltransferase (CobT)"/>
    <property type="match status" value="1"/>
</dbReference>
<dbReference type="EMBL" id="JAPDFL010000001">
    <property type="protein sequence ID" value="MCW1932704.1"/>
    <property type="molecule type" value="Genomic_DNA"/>
</dbReference>
<comment type="similarity">
    <text evidence="2 10">Belongs to the CobT family.</text>
</comment>
<evidence type="ECO:0000256" key="8">
    <source>
        <dbReference type="ARBA" id="ARBA00030686"/>
    </source>
</evidence>
<evidence type="ECO:0000256" key="3">
    <source>
        <dbReference type="ARBA" id="ARBA00011991"/>
    </source>
</evidence>
<dbReference type="Pfam" id="PF02277">
    <property type="entry name" value="DBI_PRT"/>
    <property type="match status" value="1"/>
</dbReference>
<dbReference type="NCBIfam" id="NF000996">
    <property type="entry name" value="PRK00105.1"/>
    <property type="match status" value="1"/>
</dbReference>
<keyword evidence="12" id="KW-1185">Reference proteome</keyword>
<evidence type="ECO:0000256" key="9">
    <source>
        <dbReference type="ARBA" id="ARBA00047340"/>
    </source>
</evidence>
<reference evidence="11 12" key="1">
    <citation type="submission" date="2022-10" db="EMBL/GenBank/DDBJ databases">
        <title>Pararhodobacter sp. nov., isolated from marine algae.</title>
        <authorList>
            <person name="Choi B.J."/>
            <person name="Kim J.M."/>
            <person name="Lee J.K."/>
            <person name="Choi D.G."/>
            <person name="Jeon C.O."/>
        </authorList>
    </citation>
    <scope>NUCLEOTIDE SEQUENCE [LARGE SCALE GENOMIC DNA]</scope>
    <source>
        <strain evidence="11 12">ZQ420</strain>
    </source>
</reference>
<dbReference type="Gene3D" id="1.10.1610.10">
    <property type="match status" value="1"/>
</dbReference>
<dbReference type="RefSeq" id="WP_264505684.1">
    <property type="nucleotide sequence ID" value="NZ_JAPDFL010000001.1"/>
</dbReference>
<keyword evidence="6 10" id="KW-0328">Glycosyltransferase</keyword>
<evidence type="ECO:0000256" key="6">
    <source>
        <dbReference type="ARBA" id="ARBA00022676"/>
    </source>
</evidence>
<dbReference type="PANTHER" id="PTHR43463:SF1">
    <property type="entry name" value="NICOTINATE-NUCLEOTIDE--DIMETHYLBENZIMIDAZOLE PHOSPHORIBOSYLTRANSFERASE"/>
    <property type="match status" value="1"/>
</dbReference>
<evidence type="ECO:0000313" key="11">
    <source>
        <dbReference type="EMBL" id="MCW1932704.1"/>
    </source>
</evidence>
<dbReference type="InterPro" id="IPR036087">
    <property type="entry name" value="Nict_dMeBzImd_PRibTrfase_sf"/>
</dbReference>
<feature type="active site" description="Proton acceptor" evidence="10">
    <location>
        <position position="300"/>
    </location>
</feature>
<comment type="catalytic activity">
    <reaction evidence="9 10">
        <text>5,6-dimethylbenzimidazole + nicotinate beta-D-ribonucleotide = alpha-ribazole 5'-phosphate + nicotinate + H(+)</text>
        <dbReference type="Rhea" id="RHEA:11196"/>
        <dbReference type="ChEBI" id="CHEBI:15378"/>
        <dbReference type="ChEBI" id="CHEBI:15890"/>
        <dbReference type="ChEBI" id="CHEBI:32544"/>
        <dbReference type="ChEBI" id="CHEBI:57502"/>
        <dbReference type="ChEBI" id="CHEBI:57918"/>
        <dbReference type="EC" id="2.4.2.21"/>
    </reaction>
</comment>
<dbReference type="Gene3D" id="3.40.50.10210">
    <property type="match status" value="1"/>
</dbReference>
<evidence type="ECO:0000256" key="5">
    <source>
        <dbReference type="ARBA" id="ARBA00022573"/>
    </source>
</evidence>
<keyword evidence="5 10" id="KW-0169">Cobalamin biosynthesis</keyword>
<dbReference type="EC" id="2.4.2.21" evidence="3 10"/>
<dbReference type="HAMAP" id="MF_00230">
    <property type="entry name" value="CobT"/>
    <property type="match status" value="1"/>
</dbReference>
<accession>A0ABT3GYT9</accession>
<sequence length="333" mass="34275">MIDTLAARIRQTIDAKTKPLGSLGQIETLAETIALLQETTEPTMRNCTLVIFAADHGIALEGVSAFPQVVTGQMVLTFLSGGAAANVFATVNGVTLKVVDSGVAGKPMSHPQLIDRRLGAGTASFLTGPAMSAAQAQLALDHGAACAREAEGDALAFGEMGIANTATASALAHKLTGLPLADLIGRGTGLDDAGVQRKLAILTRAVARTGALTPQEAMAEYGGFEINMIAGAMLETARQRRVVIVDGFIATAAAVLATKLEPESRSAMVFAHHSHEAGHTALLNVLDAKPLLALDMRLGEGTGALLAWPLLKAAAAMMTDMASFEAAGVSNKD</sequence>
<evidence type="ECO:0000256" key="10">
    <source>
        <dbReference type="HAMAP-Rule" id="MF_00230"/>
    </source>
</evidence>
<protein>
    <recommendedName>
        <fullName evidence="4 10">Nicotinate-nucleotide--dimethylbenzimidazole phosphoribosyltransferase</fullName>
        <shortName evidence="10">NN:DBI PRT</shortName>
        <ecNumber evidence="3 10">2.4.2.21</ecNumber>
    </recommendedName>
    <alternativeName>
        <fullName evidence="8 10">N(1)-alpha-phosphoribosyltransferase</fullName>
    </alternativeName>
</protein>
<dbReference type="GO" id="GO:0008939">
    <property type="term" value="F:nicotinate-nucleotide-dimethylbenzimidazole phosphoribosyltransferase activity"/>
    <property type="evidence" value="ECO:0007669"/>
    <property type="project" value="UniProtKB-EC"/>
</dbReference>
<dbReference type="Proteomes" id="UP001208938">
    <property type="component" value="Unassembled WGS sequence"/>
</dbReference>
<dbReference type="NCBIfam" id="TIGR03160">
    <property type="entry name" value="cobT_DBIPRT"/>
    <property type="match status" value="1"/>
</dbReference>
<name>A0ABT3GYT9_9RHOB</name>
<organism evidence="11 12">
    <name type="scientific">Pararhodobacter zhoushanensis</name>
    <dbReference type="NCBI Taxonomy" id="2479545"/>
    <lineage>
        <taxon>Bacteria</taxon>
        <taxon>Pseudomonadati</taxon>
        <taxon>Pseudomonadota</taxon>
        <taxon>Alphaproteobacteria</taxon>
        <taxon>Rhodobacterales</taxon>
        <taxon>Paracoccaceae</taxon>
        <taxon>Pararhodobacter</taxon>
    </lineage>
</organism>
<dbReference type="InterPro" id="IPR017846">
    <property type="entry name" value="Nict_dMeBzImd_PRibTrfase_bact"/>
</dbReference>